<feature type="region of interest" description="Disordered" evidence="1">
    <location>
        <begin position="215"/>
        <end position="254"/>
    </location>
</feature>
<accession>A0A7I4CBD3</accession>
<evidence type="ECO:0000313" key="2">
    <source>
        <dbReference type="EnsemblPlants" id="Pp3c21_15201V3.1"/>
    </source>
</evidence>
<feature type="region of interest" description="Disordered" evidence="1">
    <location>
        <begin position="118"/>
        <end position="142"/>
    </location>
</feature>
<feature type="region of interest" description="Disordered" evidence="1">
    <location>
        <begin position="531"/>
        <end position="551"/>
    </location>
</feature>
<dbReference type="EMBL" id="ABEU02000021">
    <property type="status" value="NOT_ANNOTATED_CDS"/>
    <property type="molecule type" value="Genomic_DNA"/>
</dbReference>
<keyword evidence="3" id="KW-1185">Reference proteome</keyword>
<sequence length="671" mass="74700">MGRKRDRAVCASREDAYQIDVWPGADGRKSEDVLVRYKDTRGSLSSRMDPHAWSDLPTDTDDELDDNAVASSDGKGYHGGKFSPKFVSSKPDIKTVHRMTRSEVKIWSLASEESWDRPREGIGELDGSSSQQESHLPDTENKCDEATKLLTCVATLREFSKASSLEYQEKDSSREHEVNDAGEKLEGGLECVLMRVSTHASLSKVIDEQASIKMSRRYYSSGSSNSSRRRSMPRRVAAQGGDSGEKSIRSNRRQIEESGMLILADSRSKTQRVAVNEVDSFKELAESTTSADSDCNDMEYSSGGADNEDDIEENYRQMALHKHLKLHGKTVKKRWSKIKVFAGQFKATATDQAQTGVVKERRPVSRSINSTFQDDPVKNPYSVEPPDTRQISPQLAESLQEDQSNIRSMKSIETREAMAEEKLPHWLRDELQHFGRSADICALKVPASQSRGGTSPSEMLTEEERCTVDFDRCFGKNSKIADREASKESCFVINGIFVKNQEVVCPPTLSERHSRFENSCISAVDFTPNTKDSPLKNNESQEATSPKERVAASVVPCDRLPHPMVLTTIKADGVQRSGAVEETLVAPEYQCEVRDMEQCQRLGSPVLDCKSGSKDEAAVEMLNLDCGDGEGTHRAEVTHTNYCQGSAEESRNSFGEVRNFFADEVGFKSRT</sequence>
<feature type="compositionally biased region" description="Basic and acidic residues" evidence="1">
    <location>
        <begin position="243"/>
        <end position="254"/>
    </location>
</feature>
<reference evidence="2 3" key="1">
    <citation type="journal article" date="2008" name="Science">
        <title>The Physcomitrella genome reveals evolutionary insights into the conquest of land by plants.</title>
        <authorList>
            <person name="Rensing S."/>
            <person name="Lang D."/>
            <person name="Zimmer A."/>
            <person name="Terry A."/>
            <person name="Salamov A."/>
            <person name="Shapiro H."/>
            <person name="Nishiyama T."/>
            <person name="Perroud P.-F."/>
            <person name="Lindquist E."/>
            <person name="Kamisugi Y."/>
            <person name="Tanahashi T."/>
            <person name="Sakakibara K."/>
            <person name="Fujita T."/>
            <person name="Oishi K."/>
            <person name="Shin-I T."/>
            <person name="Kuroki Y."/>
            <person name="Toyoda A."/>
            <person name="Suzuki Y."/>
            <person name="Hashimoto A."/>
            <person name="Yamaguchi K."/>
            <person name="Sugano A."/>
            <person name="Kohara Y."/>
            <person name="Fujiyama A."/>
            <person name="Anterola A."/>
            <person name="Aoki S."/>
            <person name="Ashton N."/>
            <person name="Barbazuk W.B."/>
            <person name="Barker E."/>
            <person name="Bennetzen J."/>
            <person name="Bezanilla M."/>
            <person name="Blankenship R."/>
            <person name="Cho S.H."/>
            <person name="Dutcher S."/>
            <person name="Estelle M."/>
            <person name="Fawcett J.A."/>
            <person name="Gundlach H."/>
            <person name="Hanada K."/>
            <person name="Heyl A."/>
            <person name="Hicks K.A."/>
            <person name="Hugh J."/>
            <person name="Lohr M."/>
            <person name="Mayer K."/>
            <person name="Melkozernov A."/>
            <person name="Murata T."/>
            <person name="Nelson D."/>
            <person name="Pils B."/>
            <person name="Prigge M."/>
            <person name="Reiss B."/>
            <person name="Renner T."/>
            <person name="Rombauts S."/>
            <person name="Rushton P."/>
            <person name="Sanderfoot A."/>
            <person name="Schween G."/>
            <person name="Shiu S.-H."/>
            <person name="Stueber K."/>
            <person name="Theodoulou F.L."/>
            <person name="Tu H."/>
            <person name="Van de Peer Y."/>
            <person name="Verrier P.J."/>
            <person name="Waters E."/>
            <person name="Wood A."/>
            <person name="Yang L."/>
            <person name="Cove D."/>
            <person name="Cuming A."/>
            <person name="Hasebe M."/>
            <person name="Lucas S."/>
            <person name="Mishler D.B."/>
            <person name="Reski R."/>
            <person name="Grigoriev I."/>
            <person name="Quatrano R.S."/>
            <person name="Boore J.L."/>
        </authorList>
    </citation>
    <scope>NUCLEOTIDE SEQUENCE [LARGE SCALE GENOMIC DNA]</scope>
    <source>
        <strain evidence="2 3">cv. Gransden 2004</strain>
    </source>
</reference>
<feature type="region of interest" description="Disordered" evidence="1">
    <location>
        <begin position="285"/>
        <end position="308"/>
    </location>
</feature>
<dbReference type="EnsemblPlants" id="Pp3c21_15201V3.1">
    <property type="protein sequence ID" value="Pp3c21_15201V3.1"/>
    <property type="gene ID" value="Pp3c21_15201"/>
</dbReference>
<evidence type="ECO:0000313" key="3">
    <source>
        <dbReference type="Proteomes" id="UP000006727"/>
    </source>
</evidence>
<evidence type="ECO:0000256" key="1">
    <source>
        <dbReference type="SAM" id="MobiDB-lite"/>
    </source>
</evidence>
<dbReference type="Gramene" id="Pp3c21_15201V3.1">
    <property type="protein sequence ID" value="Pp3c21_15201V3.1"/>
    <property type="gene ID" value="Pp3c21_15201"/>
</dbReference>
<organism evidence="2 3">
    <name type="scientific">Physcomitrium patens</name>
    <name type="common">Spreading-leaved earth moss</name>
    <name type="synonym">Physcomitrella patens</name>
    <dbReference type="NCBI Taxonomy" id="3218"/>
    <lineage>
        <taxon>Eukaryota</taxon>
        <taxon>Viridiplantae</taxon>
        <taxon>Streptophyta</taxon>
        <taxon>Embryophyta</taxon>
        <taxon>Bryophyta</taxon>
        <taxon>Bryophytina</taxon>
        <taxon>Bryopsida</taxon>
        <taxon>Funariidae</taxon>
        <taxon>Funariales</taxon>
        <taxon>Funariaceae</taxon>
        <taxon>Physcomitrium</taxon>
    </lineage>
</organism>
<dbReference type="InParanoid" id="A0A7I4CBD3"/>
<proteinExistence type="predicted"/>
<protein>
    <submittedName>
        <fullName evidence="2">Uncharacterized protein</fullName>
    </submittedName>
</protein>
<reference evidence="2" key="3">
    <citation type="submission" date="2020-12" db="UniProtKB">
        <authorList>
            <consortium name="EnsemblPlants"/>
        </authorList>
    </citation>
    <scope>IDENTIFICATION</scope>
</reference>
<name>A0A7I4CBD3_PHYPA</name>
<dbReference type="AlphaFoldDB" id="A0A7I4CBD3"/>
<feature type="compositionally biased region" description="Low complexity" evidence="1">
    <location>
        <begin position="217"/>
        <end position="226"/>
    </location>
</feature>
<dbReference type="Proteomes" id="UP000006727">
    <property type="component" value="Chromosome 21"/>
</dbReference>
<feature type="compositionally biased region" description="Polar residues" evidence="1">
    <location>
        <begin position="531"/>
        <end position="544"/>
    </location>
</feature>
<reference evidence="2 3" key="2">
    <citation type="journal article" date="2018" name="Plant J.">
        <title>The Physcomitrella patens chromosome-scale assembly reveals moss genome structure and evolution.</title>
        <authorList>
            <person name="Lang D."/>
            <person name="Ullrich K.K."/>
            <person name="Murat F."/>
            <person name="Fuchs J."/>
            <person name="Jenkins J."/>
            <person name="Haas F.B."/>
            <person name="Piednoel M."/>
            <person name="Gundlach H."/>
            <person name="Van Bel M."/>
            <person name="Meyberg R."/>
            <person name="Vives C."/>
            <person name="Morata J."/>
            <person name="Symeonidi A."/>
            <person name="Hiss M."/>
            <person name="Muchero W."/>
            <person name="Kamisugi Y."/>
            <person name="Saleh O."/>
            <person name="Blanc G."/>
            <person name="Decker E.L."/>
            <person name="van Gessel N."/>
            <person name="Grimwood J."/>
            <person name="Hayes R.D."/>
            <person name="Graham S.W."/>
            <person name="Gunter L.E."/>
            <person name="McDaniel S.F."/>
            <person name="Hoernstein S.N.W."/>
            <person name="Larsson A."/>
            <person name="Li F.W."/>
            <person name="Perroud P.F."/>
            <person name="Phillips J."/>
            <person name="Ranjan P."/>
            <person name="Rokshar D.S."/>
            <person name="Rothfels C.J."/>
            <person name="Schneider L."/>
            <person name="Shu S."/>
            <person name="Stevenson D.W."/>
            <person name="Thummler F."/>
            <person name="Tillich M."/>
            <person name="Villarreal Aguilar J.C."/>
            <person name="Widiez T."/>
            <person name="Wong G.K."/>
            <person name="Wymore A."/>
            <person name="Zhang Y."/>
            <person name="Zimmer A.D."/>
            <person name="Quatrano R.S."/>
            <person name="Mayer K.F.X."/>
            <person name="Goodstein D."/>
            <person name="Casacuberta J.M."/>
            <person name="Vandepoele K."/>
            <person name="Reski R."/>
            <person name="Cuming A.C."/>
            <person name="Tuskan G.A."/>
            <person name="Maumus F."/>
            <person name="Salse J."/>
            <person name="Schmutz J."/>
            <person name="Rensing S.A."/>
        </authorList>
    </citation>
    <scope>NUCLEOTIDE SEQUENCE [LARGE SCALE GENOMIC DNA]</scope>
    <source>
        <strain evidence="2 3">cv. Gransden 2004</strain>
    </source>
</reference>
<feature type="region of interest" description="Disordered" evidence="1">
    <location>
        <begin position="41"/>
        <end position="83"/>
    </location>
</feature>
<feature type="region of interest" description="Disordered" evidence="1">
    <location>
        <begin position="354"/>
        <end position="389"/>
    </location>
</feature>